<evidence type="ECO:0000259" key="2">
    <source>
        <dbReference type="SMART" id="SM00986"/>
    </source>
</evidence>
<reference evidence="3 4" key="1">
    <citation type="submission" date="2012-05" db="EMBL/GenBank/DDBJ databases">
        <authorList>
            <person name="Harkins D.M."/>
            <person name="Madupu R."/>
            <person name="Durkin A.S."/>
            <person name="Torralba M."/>
            <person name="Methe B."/>
            <person name="Sutton G.G."/>
            <person name="Nelson K.E."/>
        </authorList>
    </citation>
    <scope>NUCLEOTIDE SEQUENCE [LARGE SCALE GENOMIC DNA]</scope>
    <source>
        <strain evidence="3 4">F0490</strain>
    </source>
</reference>
<evidence type="ECO:0000313" key="3">
    <source>
        <dbReference type="EMBL" id="EJF41626.1"/>
    </source>
</evidence>
<dbReference type="SMART" id="SM00986">
    <property type="entry name" value="UDG"/>
    <property type="match status" value="1"/>
</dbReference>
<proteinExistence type="predicted"/>
<dbReference type="SUPFAM" id="SSF52141">
    <property type="entry name" value="Uracil-DNA glycosylase-like"/>
    <property type="match status" value="1"/>
</dbReference>
<dbReference type="InterPro" id="IPR047124">
    <property type="entry name" value="HI_0220.2"/>
</dbReference>
<keyword evidence="4" id="KW-1185">Reference proteome</keyword>
<feature type="domain" description="Uracil-DNA glycosylase-like" evidence="2">
    <location>
        <begin position="38"/>
        <end position="195"/>
    </location>
</feature>
<feature type="compositionally biased region" description="Gly residues" evidence="1">
    <location>
        <begin position="217"/>
        <end position="227"/>
    </location>
</feature>
<dbReference type="EMBL" id="AKFS01000228">
    <property type="protein sequence ID" value="EJF41626.1"/>
    <property type="molecule type" value="Genomic_DNA"/>
</dbReference>
<accession>J0WZ89</accession>
<evidence type="ECO:0000313" key="4">
    <source>
        <dbReference type="Proteomes" id="UP000004578"/>
    </source>
</evidence>
<dbReference type="InterPro" id="IPR005122">
    <property type="entry name" value="Uracil-DNA_glycosylase-like"/>
</dbReference>
<feature type="region of interest" description="Disordered" evidence="1">
    <location>
        <begin position="200"/>
        <end position="227"/>
    </location>
</feature>
<dbReference type="SMART" id="SM00987">
    <property type="entry name" value="UreE_C"/>
    <property type="match status" value="1"/>
</dbReference>
<dbReference type="CDD" id="cd10033">
    <property type="entry name" value="UDG_like"/>
    <property type="match status" value="1"/>
</dbReference>
<dbReference type="PANTHER" id="PTHR42160">
    <property type="entry name" value="URACIL-DNA GLYCOSYLASE SUPERFAMILY PROTEIN"/>
    <property type="match status" value="1"/>
</dbReference>
<dbReference type="PATRIC" id="fig|1125717.3.peg.1421"/>
<dbReference type="AlphaFoldDB" id="J0WZ89"/>
<dbReference type="Pfam" id="PF03167">
    <property type="entry name" value="UDG"/>
    <property type="match status" value="1"/>
</dbReference>
<sequence>MSSTDQTAGDSGAGPLLFDQINAAAENAGMRAKGWPPVYTASARSRIVLVGQAPGRIAQQTLKPWNDASGRLLRQWLAVTDQQFYDPDLFALMPMDFYYPGKGPHGDLPPRKDFAPTWHPRLLALMPRVRLTILVGAYAQRYYLGNRAGRTLTETVANAADAPDGFFPLVHPSPLNIGWRKRNPWFERETVPLLREAVARALGDAEPSDSPSPPTGGPGAQGRGGTG</sequence>
<name>J0WZ89_9ACTO</name>
<dbReference type="OrthoDB" id="9789139at2"/>
<evidence type="ECO:0000256" key="1">
    <source>
        <dbReference type="SAM" id="MobiDB-lite"/>
    </source>
</evidence>
<dbReference type="InterPro" id="IPR036895">
    <property type="entry name" value="Uracil-DNA_glycosylase-like_sf"/>
</dbReference>
<protein>
    <submittedName>
        <fullName evidence="3">Uracil-DNA glycosylase family protein</fullName>
    </submittedName>
</protein>
<dbReference type="RefSeq" id="WP_005871173.1">
    <property type="nucleotide sequence ID" value="NZ_AKFS01000228.1"/>
</dbReference>
<dbReference type="Gene3D" id="3.40.470.10">
    <property type="entry name" value="Uracil-DNA glycosylase-like domain"/>
    <property type="match status" value="1"/>
</dbReference>
<organism evidence="3 4">
    <name type="scientific">Schaalia georgiae F0490</name>
    <dbReference type="NCBI Taxonomy" id="1125717"/>
    <lineage>
        <taxon>Bacteria</taxon>
        <taxon>Bacillati</taxon>
        <taxon>Actinomycetota</taxon>
        <taxon>Actinomycetes</taxon>
        <taxon>Actinomycetales</taxon>
        <taxon>Actinomycetaceae</taxon>
        <taxon>Schaalia</taxon>
    </lineage>
</organism>
<gene>
    <name evidence="3" type="ORF">HMPREF1317_0566</name>
</gene>
<dbReference type="PANTHER" id="PTHR42160:SF1">
    <property type="entry name" value="URACIL-DNA GLYCOSYLASE SUPERFAMILY PROTEIN"/>
    <property type="match status" value="1"/>
</dbReference>
<dbReference type="Proteomes" id="UP000004578">
    <property type="component" value="Unassembled WGS sequence"/>
</dbReference>
<comment type="caution">
    <text evidence="3">The sequence shown here is derived from an EMBL/GenBank/DDBJ whole genome shotgun (WGS) entry which is preliminary data.</text>
</comment>